<gene>
    <name evidence="7" type="ORF">ESA94_02260</name>
</gene>
<evidence type="ECO:0000259" key="6">
    <source>
        <dbReference type="PROSITE" id="PS51007"/>
    </source>
</evidence>
<evidence type="ECO:0000256" key="3">
    <source>
        <dbReference type="ARBA" id="ARBA00023004"/>
    </source>
</evidence>
<dbReference type="PROSITE" id="PS51257">
    <property type="entry name" value="PROKAR_LIPOPROTEIN"/>
    <property type="match status" value="1"/>
</dbReference>
<evidence type="ECO:0000256" key="1">
    <source>
        <dbReference type="ARBA" id="ARBA00022617"/>
    </source>
</evidence>
<dbReference type="GO" id="GO:0020037">
    <property type="term" value="F:heme binding"/>
    <property type="evidence" value="ECO:0007669"/>
    <property type="project" value="InterPro"/>
</dbReference>
<evidence type="ECO:0000313" key="8">
    <source>
        <dbReference type="Proteomes" id="UP000290204"/>
    </source>
</evidence>
<feature type="domain" description="Cytochrome c" evidence="6">
    <location>
        <begin position="161"/>
        <end position="252"/>
    </location>
</feature>
<dbReference type="GO" id="GO:0046872">
    <property type="term" value="F:metal ion binding"/>
    <property type="evidence" value="ECO:0007669"/>
    <property type="project" value="UniProtKB-KW"/>
</dbReference>
<feature type="signal peptide" evidence="5">
    <location>
        <begin position="1"/>
        <end position="17"/>
    </location>
</feature>
<reference evidence="7 8" key="1">
    <citation type="submission" date="2019-01" db="EMBL/GenBank/DDBJ databases">
        <title>Lacibacter sp. strain TTM-7.</title>
        <authorList>
            <person name="Chen W.-M."/>
        </authorList>
    </citation>
    <scope>NUCLEOTIDE SEQUENCE [LARGE SCALE GENOMIC DNA]</scope>
    <source>
        <strain evidence="7 8">TTM-7</strain>
    </source>
</reference>
<name>A0A4Q1CME2_9BACT</name>
<dbReference type="EMBL" id="SDHW01000001">
    <property type="protein sequence ID" value="RXK61861.1"/>
    <property type="molecule type" value="Genomic_DNA"/>
</dbReference>
<keyword evidence="3 4" id="KW-0408">Iron</keyword>
<organism evidence="7 8">
    <name type="scientific">Lacibacter luteus</name>
    <dbReference type="NCBI Taxonomy" id="2508719"/>
    <lineage>
        <taxon>Bacteria</taxon>
        <taxon>Pseudomonadati</taxon>
        <taxon>Bacteroidota</taxon>
        <taxon>Chitinophagia</taxon>
        <taxon>Chitinophagales</taxon>
        <taxon>Chitinophagaceae</taxon>
        <taxon>Lacibacter</taxon>
    </lineage>
</organism>
<dbReference type="OrthoDB" id="619466at2"/>
<sequence>MKKALLLISLFVLFLLACTRENKPSFLNTGNIRTQIFTIDPAKANTLKGFRGGIFNIPAGAFEGTAAVTIELKEVYAPIEILAAGLTTESNGELLESGGMFYINAKRDGIQLELKKDIQGSIPADYINDSMKLFKGDLKEDGSLNWVEPEALLPATDSNTLCIQAGERIFKSNCLSCHDISKKITGPTLINSGKYYNSDEYYRLLKNPGLFAKENRRFDCQIYDYNGVIMTAFPAISKDNVSCMIKYFENEKMKRPDLATKLDKQDFDREGCDSITIEKNKFPCGIDTFYNNEEFEKIVANSFADIKTTDTIIKPFQSSGIDTLNTDFQAPNEYRYEFKINSLGWYNIDILLKKLEGITEVTLDATTTFKEKEQVDIRLLFPEKRIELKSEYHKESETYTFGMDDNTIPLFIGDIAIMFAIAEESDKIYYSVREFRITKEQHIEMPFKETSKEKLEEAFKKVNLDNIILDRQTKKPVIVRKNCSESGSFSDSTSSTSK</sequence>
<dbReference type="GO" id="GO:0009055">
    <property type="term" value="F:electron transfer activity"/>
    <property type="evidence" value="ECO:0007669"/>
    <property type="project" value="InterPro"/>
</dbReference>
<accession>A0A4Q1CME2</accession>
<evidence type="ECO:0000256" key="5">
    <source>
        <dbReference type="SAM" id="SignalP"/>
    </source>
</evidence>
<comment type="caution">
    <text evidence="7">The sequence shown here is derived from an EMBL/GenBank/DDBJ whole genome shotgun (WGS) entry which is preliminary data.</text>
</comment>
<evidence type="ECO:0000256" key="4">
    <source>
        <dbReference type="PROSITE-ProRule" id="PRU00433"/>
    </source>
</evidence>
<proteinExistence type="predicted"/>
<dbReference type="InterPro" id="IPR009056">
    <property type="entry name" value="Cyt_c-like_dom"/>
</dbReference>
<dbReference type="Proteomes" id="UP000290204">
    <property type="component" value="Unassembled WGS sequence"/>
</dbReference>
<dbReference type="Gene3D" id="1.10.760.10">
    <property type="entry name" value="Cytochrome c-like domain"/>
    <property type="match status" value="1"/>
</dbReference>
<dbReference type="PROSITE" id="PS51007">
    <property type="entry name" value="CYTC"/>
    <property type="match status" value="1"/>
</dbReference>
<feature type="chain" id="PRO_5020442536" description="Cytochrome c domain-containing protein" evidence="5">
    <location>
        <begin position="18"/>
        <end position="498"/>
    </location>
</feature>
<dbReference type="RefSeq" id="WP_129129233.1">
    <property type="nucleotide sequence ID" value="NZ_SDHW01000001.1"/>
</dbReference>
<keyword evidence="2 4" id="KW-0479">Metal-binding</keyword>
<keyword evidence="5" id="KW-0732">Signal</keyword>
<dbReference type="AlphaFoldDB" id="A0A4Q1CME2"/>
<keyword evidence="1 4" id="KW-0349">Heme</keyword>
<evidence type="ECO:0000256" key="2">
    <source>
        <dbReference type="ARBA" id="ARBA00022723"/>
    </source>
</evidence>
<evidence type="ECO:0000313" key="7">
    <source>
        <dbReference type="EMBL" id="RXK61861.1"/>
    </source>
</evidence>
<protein>
    <recommendedName>
        <fullName evidence="6">Cytochrome c domain-containing protein</fullName>
    </recommendedName>
</protein>
<dbReference type="SUPFAM" id="SSF46626">
    <property type="entry name" value="Cytochrome c"/>
    <property type="match status" value="1"/>
</dbReference>
<keyword evidence="8" id="KW-1185">Reference proteome</keyword>
<dbReference type="InterPro" id="IPR036909">
    <property type="entry name" value="Cyt_c-like_dom_sf"/>
</dbReference>